<gene>
    <name evidence="15" type="ORF">TanjilG_23818</name>
</gene>
<dbReference type="GO" id="GO:0012505">
    <property type="term" value="C:endomembrane system"/>
    <property type="evidence" value="ECO:0007669"/>
    <property type="project" value="UniProtKB-SubCell"/>
</dbReference>
<feature type="transmembrane region" description="Helical" evidence="13">
    <location>
        <begin position="302"/>
        <end position="327"/>
    </location>
</feature>
<dbReference type="Pfam" id="PF01490">
    <property type="entry name" value="Aa_trans"/>
    <property type="match status" value="1"/>
</dbReference>
<sequence>MGKGNAENNSTKVYAKEDPTDIEVPDTAHKINSDSWVQVAFVLTSGVTGAFVLGYSGTIMVPLGWVGGVVGLVLANAISFHANALVAKLHEHGGVKHIRYRDLAGYLYGKKAYSLTWIMQYINLFMINTGYIILAGSSLKAFYILFRDDDQMKLPHFIAIAGVACGMFAICVPHLSALGIWLGVSVVLTIIYSVIAVVLSIKDGLRSPARDYSIPGEGASKIFTTIAATASLVFAFNTSMIPEIQATIREPVVKNMMKALCFQFTIGAIPFFVVVFVGYWAYGSSTGTYLLNNVNGPVWVKGLANIGAFFQGVITLHIFASPIYEYVDTVYGIKGSSLKTKNLSFRILVRGGYLIFNTFVAALLPFLGDFISLTGAASILPLTFILANHMYLVAKENKLTSIEKLWHWFNIVFFSIVSLAATIAAIWLIVDHSRTYHVFADM</sequence>
<feature type="transmembrane region" description="Helical" evidence="13">
    <location>
        <begin position="405"/>
        <end position="430"/>
    </location>
</feature>
<evidence type="ECO:0000256" key="9">
    <source>
        <dbReference type="ARBA" id="ARBA00022989"/>
    </source>
</evidence>
<evidence type="ECO:0000313" key="15">
    <source>
        <dbReference type="EMBL" id="OIV95587.1"/>
    </source>
</evidence>
<comment type="subcellular location">
    <subcellularLocation>
        <location evidence="2">Cell membrane</location>
    </subcellularLocation>
    <subcellularLocation>
        <location evidence="1">Endomembrane system</location>
        <topology evidence="1">Multi-pass membrane protein</topology>
    </subcellularLocation>
</comment>
<evidence type="ECO:0000313" key="16">
    <source>
        <dbReference type="Proteomes" id="UP000188354"/>
    </source>
</evidence>
<evidence type="ECO:0000256" key="1">
    <source>
        <dbReference type="ARBA" id="ARBA00004127"/>
    </source>
</evidence>
<feature type="transmembrane region" description="Helical" evidence="13">
    <location>
        <begin position="121"/>
        <end position="145"/>
    </location>
</feature>
<keyword evidence="11" id="KW-0927">Auxin signaling pathway</keyword>
<keyword evidence="5" id="KW-1003">Cell membrane</keyword>
<organism evidence="15 16">
    <name type="scientific">Lupinus angustifolius</name>
    <name type="common">Narrow-leaved blue lupine</name>
    <dbReference type="NCBI Taxonomy" id="3871"/>
    <lineage>
        <taxon>Eukaryota</taxon>
        <taxon>Viridiplantae</taxon>
        <taxon>Streptophyta</taxon>
        <taxon>Embryophyta</taxon>
        <taxon>Tracheophyta</taxon>
        <taxon>Spermatophyta</taxon>
        <taxon>Magnoliopsida</taxon>
        <taxon>eudicotyledons</taxon>
        <taxon>Gunneridae</taxon>
        <taxon>Pentapetalae</taxon>
        <taxon>rosids</taxon>
        <taxon>fabids</taxon>
        <taxon>Fabales</taxon>
        <taxon>Fabaceae</taxon>
        <taxon>Papilionoideae</taxon>
        <taxon>50 kb inversion clade</taxon>
        <taxon>genistoids sensu lato</taxon>
        <taxon>core genistoids</taxon>
        <taxon>Genisteae</taxon>
        <taxon>Lupinus</taxon>
    </lineage>
</organism>
<feature type="transmembrane region" description="Helical" evidence="13">
    <location>
        <begin position="347"/>
        <end position="367"/>
    </location>
</feature>
<dbReference type="PANTHER" id="PTHR48017">
    <property type="entry name" value="OS05G0424000 PROTEIN-RELATED"/>
    <property type="match status" value="1"/>
</dbReference>
<feature type="transmembrane region" description="Helical" evidence="13">
    <location>
        <begin position="157"/>
        <end position="175"/>
    </location>
</feature>
<keyword evidence="9 13" id="KW-1133">Transmembrane helix</keyword>
<evidence type="ECO:0000256" key="12">
    <source>
        <dbReference type="ARBA" id="ARBA00045588"/>
    </source>
</evidence>
<dbReference type="AlphaFoldDB" id="A0A4P1QV88"/>
<keyword evidence="7" id="KW-0769">Symport</keyword>
<dbReference type="GO" id="GO:0006865">
    <property type="term" value="P:amino acid transport"/>
    <property type="evidence" value="ECO:0007669"/>
    <property type="project" value="UniProtKB-KW"/>
</dbReference>
<proteinExistence type="inferred from homology"/>
<evidence type="ECO:0000259" key="14">
    <source>
        <dbReference type="Pfam" id="PF01490"/>
    </source>
</evidence>
<name>A0A4P1QV88_LUPAN</name>
<evidence type="ECO:0000256" key="5">
    <source>
        <dbReference type="ARBA" id="ARBA00022475"/>
    </source>
</evidence>
<feature type="transmembrane region" description="Helical" evidence="13">
    <location>
        <begin position="36"/>
        <end position="56"/>
    </location>
</feature>
<evidence type="ECO:0000256" key="2">
    <source>
        <dbReference type="ARBA" id="ARBA00004236"/>
    </source>
</evidence>
<keyword evidence="4" id="KW-0813">Transport</keyword>
<evidence type="ECO:0000256" key="13">
    <source>
        <dbReference type="SAM" id="Phobius"/>
    </source>
</evidence>
<feature type="transmembrane region" description="Helical" evidence="13">
    <location>
        <begin position="63"/>
        <end position="82"/>
    </location>
</feature>
<keyword evidence="10 13" id="KW-0472">Membrane</keyword>
<feature type="transmembrane region" description="Helical" evidence="13">
    <location>
        <begin position="259"/>
        <end position="282"/>
    </location>
</feature>
<accession>A0A4P1QV88</accession>
<evidence type="ECO:0000256" key="8">
    <source>
        <dbReference type="ARBA" id="ARBA00022970"/>
    </source>
</evidence>
<reference evidence="15 16" key="1">
    <citation type="journal article" date="2017" name="Plant Biotechnol. J.">
        <title>A comprehensive draft genome sequence for lupin (Lupinus angustifolius), an emerging health food: insights into plant-microbe interactions and legume evolution.</title>
        <authorList>
            <person name="Hane J.K."/>
            <person name="Ming Y."/>
            <person name="Kamphuis L.G."/>
            <person name="Nelson M.N."/>
            <person name="Garg G."/>
            <person name="Atkins C.A."/>
            <person name="Bayer P.E."/>
            <person name="Bravo A."/>
            <person name="Bringans S."/>
            <person name="Cannon S."/>
            <person name="Edwards D."/>
            <person name="Foley R."/>
            <person name="Gao L.L."/>
            <person name="Harrison M.J."/>
            <person name="Huang W."/>
            <person name="Hurgobin B."/>
            <person name="Li S."/>
            <person name="Liu C.W."/>
            <person name="McGrath A."/>
            <person name="Morahan G."/>
            <person name="Murray J."/>
            <person name="Weller J."/>
            <person name="Jian J."/>
            <person name="Singh K.B."/>
        </authorList>
    </citation>
    <scope>NUCLEOTIDE SEQUENCE [LARGE SCALE GENOMIC DNA]</scope>
    <source>
        <strain evidence="16">cv. Tanjil</strain>
        <tissue evidence="15">Whole plant</tissue>
    </source>
</reference>
<dbReference type="Gramene" id="OIV95587">
    <property type="protein sequence ID" value="OIV95587"/>
    <property type="gene ID" value="TanjilG_23818"/>
</dbReference>
<comment type="similarity">
    <text evidence="3">Belongs to the amino acid/polyamine transporter 2 family. Amino acid/auxin permease (AAAP) (TC 2.A.18.1) subfamily.</text>
</comment>
<keyword evidence="16" id="KW-1185">Reference proteome</keyword>
<evidence type="ECO:0000256" key="3">
    <source>
        <dbReference type="ARBA" id="ARBA00005590"/>
    </source>
</evidence>
<dbReference type="Proteomes" id="UP000188354">
    <property type="component" value="Chromosome LG16"/>
</dbReference>
<dbReference type="GO" id="GO:0009734">
    <property type="term" value="P:auxin-activated signaling pathway"/>
    <property type="evidence" value="ECO:0007669"/>
    <property type="project" value="UniProtKB-KW"/>
</dbReference>
<keyword evidence="8" id="KW-0029">Amino-acid transport</keyword>
<dbReference type="InterPro" id="IPR013057">
    <property type="entry name" value="AA_transpt_TM"/>
</dbReference>
<protein>
    <recommendedName>
        <fullName evidence="14">Amino acid transporter transmembrane domain-containing protein</fullName>
    </recommendedName>
</protein>
<feature type="transmembrane region" description="Helical" evidence="13">
    <location>
        <begin position="181"/>
        <end position="201"/>
    </location>
</feature>
<comment type="function">
    <text evidence="12">Carrier protein involved in proton-driven auxin influx. Mediates the formation of auxin gradient from developing leaves (site of auxin biosynthesis) to tips by contributing to the loading of auxin in vascular tissues and facilitating acropetal (base to tip) auxin transport within inner tissues of the root apex, and basipetal (tip to base) auxin transport within outer tissues of the root apex. May be involved in lateral roots and nodules formation.</text>
</comment>
<keyword evidence="6 13" id="KW-0812">Transmembrane</keyword>
<evidence type="ECO:0000256" key="6">
    <source>
        <dbReference type="ARBA" id="ARBA00022692"/>
    </source>
</evidence>
<feature type="transmembrane region" description="Helical" evidence="13">
    <location>
        <begin position="373"/>
        <end position="393"/>
    </location>
</feature>
<evidence type="ECO:0000256" key="4">
    <source>
        <dbReference type="ARBA" id="ARBA00022448"/>
    </source>
</evidence>
<dbReference type="EMBL" id="CM007376">
    <property type="protein sequence ID" value="OIV95587.1"/>
    <property type="molecule type" value="Genomic_DNA"/>
</dbReference>
<evidence type="ECO:0000256" key="10">
    <source>
        <dbReference type="ARBA" id="ARBA00023136"/>
    </source>
</evidence>
<dbReference type="GO" id="GO:0005886">
    <property type="term" value="C:plasma membrane"/>
    <property type="evidence" value="ECO:0007669"/>
    <property type="project" value="UniProtKB-SubCell"/>
</dbReference>
<dbReference type="GO" id="GO:0015293">
    <property type="term" value="F:symporter activity"/>
    <property type="evidence" value="ECO:0007669"/>
    <property type="project" value="UniProtKB-KW"/>
</dbReference>
<evidence type="ECO:0000256" key="11">
    <source>
        <dbReference type="ARBA" id="ARBA00023294"/>
    </source>
</evidence>
<feature type="domain" description="Amino acid transporter transmembrane" evidence="14">
    <location>
        <begin position="34"/>
        <end position="425"/>
    </location>
</feature>
<evidence type="ECO:0000256" key="7">
    <source>
        <dbReference type="ARBA" id="ARBA00022847"/>
    </source>
</evidence>